<dbReference type="InterPro" id="IPR000668">
    <property type="entry name" value="Peptidase_C1A_C"/>
</dbReference>
<keyword evidence="11" id="KW-1185">Reference proteome</keyword>
<dbReference type="InterPro" id="IPR038765">
    <property type="entry name" value="Papain-like_cys_pep_sf"/>
</dbReference>
<dbReference type="EMBL" id="QDEB01080365">
    <property type="protein sequence ID" value="RZC34407.1"/>
    <property type="molecule type" value="Genomic_DNA"/>
</dbReference>
<feature type="signal peptide" evidence="8">
    <location>
        <begin position="1"/>
        <end position="19"/>
    </location>
</feature>
<feature type="domain" description="Peptidase C1A papain C-terminal" evidence="9">
    <location>
        <begin position="631"/>
        <end position="821"/>
    </location>
</feature>
<evidence type="ECO:0000259" key="9">
    <source>
        <dbReference type="SMART" id="SM00645"/>
    </source>
</evidence>
<evidence type="ECO:0000256" key="1">
    <source>
        <dbReference type="ARBA" id="ARBA00008455"/>
    </source>
</evidence>
<evidence type="ECO:0000313" key="10">
    <source>
        <dbReference type="EMBL" id="RZC34407.1"/>
    </source>
</evidence>
<dbReference type="InterPro" id="IPR012599">
    <property type="entry name" value="Propeptide_C1A"/>
</dbReference>
<dbReference type="SUPFAM" id="SSF54001">
    <property type="entry name" value="Cysteine proteinases"/>
    <property type="match status" value="3"/>
</dbReference>
<keyword evidence="3 8" id="KW-0732">Signal</keyword>
<dbReference type="InterPro" id="IPR000169">
    <property type="entry name" value="Pept_cys_AS"/>
</dbReference>
<dbReference type="AlphaFoldDB" id="A0A482VPX8"/>
<evidence type="ECO:0000313" key="11">
    <source>
        <dbReference type="Proteomes" id="UP000292052"/>
    </source>
</evidence>
<dbReference type="PANTHER" id="PTHR12411">
    <property type="entry name" value="CYSTEINE PROTEASE FAMILY C1-RELATED"/>
    <property type="match status" value="1"/>
</dbReference>
<dbReference type="FunFam" id="3.90.70.10:FF:000031">
    <property type="entry name" value="Cathepsin B"/>
    <property type="match status" value="3"/>
</dbReference>
<dbReference type="Pfam" id="PF00112">
    <property type="entry name" value="Peptidase_C1"/>
    <property type="match status" value="2"/>
</dbReference>
<protein>
    <submittedName>
        <fullName evidence="10">Cathepsin B</fullName>
    </submittedName>
</protein>
<evidence type="ECO:0000256" key="2">
    <source>
        <dbReference type="ARBA" id="ARBA00022670"/>
    </source>
</evidence>
<keyword evidence="6" id="KW-0865">Zymogen</keyword>
<dbReference type="CDD" id="cd02620">
    <property type="entry name" value="Peptidase_C1A_CathepsinB"/>
    <property type="match status" value="2"/>
</dbReference>
<gene>
    <name evidence="10" type="ORF">BDFB_005950</name>
</gene>
<reference evidence="10 11" key="1">
    <citation type="submission" date="2017-03" db="EMBL/GenBank/DDBJ databases">
        <title>Genome of the blue death feigning beetle - Asbolus verrucosus.</title>
        <authorList>
            <person name="Rider S.D."/>
        </authorList>
    </citation>
    <scope>NUCLEOTIDE SEQUENCE [LARGE SCALE GENOMIC DNA]</scope>
    <source>
        <strain evidence="10">Butters</strain>
        <tissue evidence="10">Head and leg muscle</tissue>
    </source>
</reference>
<dbReference type="InterPro" id="IPR013128">
    <property type="entry name" value="Peptidase_C1A"/>
</dbReference>
<dbReference type="PRINTS" id="PR00705">
    <property type="entry name" value="PAPAIN"/>
</dbReference>
<feature type="domain" description="Peptidase C1A papain C-terminal" evidence="9">
    <location>
        <begin position="408"/>
        <end position="630"/>
    </location>
</feature>
<dbReference type="Pfam" id="PF08127">
    <property type="entry name" value="Propeptide_C1"/>
    <property type="match status" value="2"/>
</dbReference>
<dbReference type="InterPro" id="IPR025660">
    <property type="entry name" value="Pept_his_AS"/>
</dbReference>
<comment type="similarity">
    <text evidence="1">Belongs to the peptidase C1 family.</text>
</comment>
<dbReference type="SMART" id="SM00645">
    <property type="entry name" value="Pept_C1"/>
    <property type="match status" value="3"/>
</dbReference>
<keyword evidence="4" id="KW-0378">Hydrolase</keyword>
<proteinExistence type="inferred from homology"/>
<name>A0A482VPX8_ASBVE</name>
<comment type="caution">
    <text evidence="10">The sequence shown here is derived from an EMBL/GenBank/DDBJ whole genome shotgun (WGS) entry which is preliminary data.</text>
</comment>
<organism evidence="10 11">
    <name type="scientific">Asbolus verrucosus</name>
    <name type="common">Desert ironclad beetle</name>
    <dbReference type="NCBI Taxonomy" id="1661398"/>
    <lineage>
        <taxon>Eukaryota</taxon>
        <taxon>Metazoa</taxon>
        <taxon>Ecdysozoa</taxon>
        <taxon>Arthropoda</taxon>
        <taxon>Hexapoda</taxon>
        <taxon>Insecta</taxon>
        <taxon>Pterygota</taxon>
        <taxon>Neoptera</taxon>
        <taxon>Endopterygota</taxon>
        <taxon>Coleoptera</taxon>
        <taxon>Polyphaga</taxon>
        <taxon>Cucujiformia</taxon>
        <taxon>Tenebrionidae</taxon>
        <taxon>Pimeliinae</taxon>
        <taxon>Asbolus</taxon>
    </lineage>
</organism>
<dbReference type="GO" id="GO:0004197">
    <property type="term" value="F:cysteine-type endopeptidase activity"/>
    <property type="evidence" value="ECO:0007669"/>
    <property type="project" value="InterPro"/>
</dbReference>
<dbReference type="Gene3D" id="3.90.70.10">
    <property type="entry name" value="Cysteine proteinases"/>
    <property type="match status" value="3"/>
</dbReference>
<dbReference type="OrthoDB" id="6748754at2759"/>
<dbReference type="GO" id="GO:0006508">
    <property type="term" value="P:proteolysis"/>
    <property type="evidence" value="ECO:0007669"/>
    <property type="project" value="UniProtKB-KW"/>
</dbReference>
<evidence type="ECO:0000256" key="5">
    <source>
        <dbReference type="ARBA" id="ARBA00022807"/>
    </source>
</evidence>
<evidence type="ECO:0000256" key="6">
    <source>
        <dbReference type="ARBA" id="ARBA00023145"/>
    </source>
</evidence>
<keyword evidence="7" id="KW-1015">Disulfide bond</keyword>
<sequence length="824" mass="90731">MKSGLVATLVILASTSSWAETPILSDQFIRSINQKQSTWVAGRNFPENTPLEYLKRLNGALDPDPNHHVPLKVHRVIPEAIPTTFDARTNWPHCESIKSIRNQGNCGSCWAFGAASAITDRLCIATDGAVKFEFSAEDLVACCKTCGDGCDGGYTYDAWGYWVTDGIVSGGDYNSNRGCQPYSKSPFLDHVTPVCKRTCSNTNYGTPYSNDKHYGVSHYILEENESQIQMEILTNGPVEVSYTVYEDFYSYQSGVYQHTYGNKSGSHAVKVLGWGVEDGTPYWLVANSWGSDWGSLGGFFKILRGVNHCGIKRNVIAGERILLEVGKMGSSLVSILVILASTTSWAKTPILSDQFIRSINQKQSTWVAGRNFPEDTPLEYLKRLNGALDPDPQDRVPLKLHRVVPGAIPTTFDARTNWPHCESIKYIRDQGNCGSCWAFGTASAITDRLCIATGGAVKFEFSAENLLACCTECGNGCDGGKTYVAWNYWITHGVVSGGDYNSSRGCQPYSESAFINHITPTCQKTCSNTGYGTSYCKDRRFGASRYRLEQDESQIQMEILTNGPLEVSYNVYDDFYNYQSGVYQHTYGNYSGSHAVKVLGWGVEDGTPYWLIANSWGSDWGSLGGFFKILRGANHCGIKQLISCCTECGHGCQGGSSTRAWDYWVSDGIVLGGDCYTGKGCQPYSESAFENGVTPECDKTCSNADYETRYSEDKHYGASHYKIESDVSQIQAEILANGPVEGSFTVYDDFFAYQTGVYQYTYGDVAGAHAIKILGWGVENDTPYWLVANSWGENWGGLGGFFKILRGEDHCGIENNINAGEPKL</sequence>
<feature type="domain" description="Peptidase C1A papain C-terminal" evidence="9">
    <location>
        <begin position="81"/>
        <end position="319"/>
    </location>
</feature>
<evidence type="ECO:0000256" key="3">
    <source>
        <dbReference type="ARBA" id="ARBA00022729"/>
    </source>
</evidence>
<evidence type="ECO:0000256" key="7">
    <source>
        <dbReference type="ARBA" id="ARBA00023157"/>
    </source>
</evidence>
<evidence type="ECO:0000256" key="4">
    <source>
        <dbReference type="ARBA" id="ARBA00022801"/>
    </source>
</evidence>
<dbReference type="Proteomes" id="UP000292052">
    <property type="component" value="Unassembled WGS sequence"/>
</dbReference>
<dbReference type="PROSITE" id="PS00639">
    <property type="entry name" value="THIOL_PROTEASE_HIS"/>
    <property type="match status" value="3"/>
</dbReference>
<dbReference type="STRING" id="1661398.A0A482VPX8"/>
<keyword evidence="2" id="KW-0645">Protease</keyword>
<keyword evidence="5" id="KW-0788">Thiol protease</keyword>
<accession>A0A482VPX8</accession>
<dbReference type="PROSITE" id="PS00139">
    <property type="entry name" value="THIOL_PROTEASE_CYS"/>
    <property type="match status" value="2"/>
</dbReference>
<evidence type="ECO:0000256" key="8">
    <source>
        <dbReference type="SAM" id="SignalP"/>
    </source>
</evidence>
<feature type="chain" id="PRO_5019728792" evidence="8">
    <location>
        <begin position="20"/>
        <end position="824"/>
    </location>
</feature>